<dbReference type="Pfam" id="PF20240">
    <property type="entry name" value="DUF6597"/>
    <property type="match status" value="1"/>
</dbReference>
<keyword evidence="1" id="KW-0805">Transcription regulation</keyword>
<sequence>MNSHVPMPSMGVLYLSEGSQKFQLTRHAPSEDLRFFVKHYWIVTWDLTGQPPYLQDVFPNPCVNLVIEPGKSGIFGPAKAKFSYLLQGQGCVFGVKFKPGGFYPFLRRQVTGLSEHPIPIRDVFDVDAAQAERDILSRKEERQMVELAEGFLRPKLPGKDETITLINDIIDRIRDETDITRVDHIAECFGLSVRKLQRLFHQYVGVSPKWVIQLYRLHNAAEAAERGRQPDWLKLSMDLGYHDQSHFIKDFKAATGKTPEEYARRNA</sequence>
<evidence type="ECO:0000256" key="1">
    <source>
        <dbReference type="ARBA" id="ARBA00023015"/>
    </source>
</evidence>
<keyword evidence="3" id="KW-0804">Transcription</keyword>
<protein>
    <submittedName>
        <fullName evidence="5">Helix-turn-helix domain-containing protein</fullName>
    </submittedName>
</protein>
<comment type="caution">
    <text evidence="5">The sequence shown here is derived from an EMBL/GenBank/DDBJ whole genome shotgun (WGS) entry which is preliminary data.</text>
</comment>
<evidence type="ECO:0000313" key="5">
    <source>
        <dbReference type="EMBL" id="MCZ8513980.1"/>
    </source>
</evidence>
<reference evidence="5 6" key="1">
    <citation type="submission" date="2022-12" db="EMBL/GenBank/DDBJ databases">
        <title>Draft genome sequence of Paenibacillus sp. dW9.</title>
        <authorList>
            <person name="Choi E.-W."/>
            <person name="Kim D.-U."/>
        </authorList>
    </citation>
    <scope>NUCLEOTIDE SEQUENCE [LARGE SCALE GENOMIC DNA]</scope>
    <source>
        <strain evidence="6">dW9</strain>
    </source>
</reference>
<keyword evidence="2" id="KW-0238">DNA-binding</keyword>
<dbReference type="Gene3D" id="1.10.10.60">
    <property type="entry name" value="Homeodomain-like"/>
    <property type="match status" value="1"/>
</dbReference>
<evidence type="ECO:0000313" key="6">
    <source>
        <dbReference type="Proteomes" id="UP001527882"/>
    </source>
</evidence>
<dbReference type="PANTHER" id="PTHR46796">
    <property type="entry name" value="HTH-TYPE TRANSCRIPTIONAL ACTIVATOR RHAS-RELATED"/>
    <property type="match status" value="1"/>
</dbReference>
<dbReference type="InterPro" id="IPR050204">
    <property type="entry name" value="AraC_XylS_family_regulators"/>
</dbReference>
<dbReference type="InterPro" id="IPR009057">
    <property type="entry name" value="Homeodomain-like_sf"/>
</dbReference>
<keyword evidence="6" id="KW-1185">Reference proteome</keyword>
<gene>
    <name evidence="5" type="ORF">O9H85_16435</name>
</gene>
<dbReference type="SMART" id="SM00342">
    <property type="entry name" value="HTH_ARAC"/>
    <property type="match status" value="1"/>
</dbReference>
<dbReference type="EMBL" id="JAQAGZ010000010">
    <property type="protein sequence ID" value="MCZ8513980.1"/>
    <property type="molecule type" value="Genomic_DNA"/>
</dbReference>
<proteinExistence type="predicted"/>
<evidence type="ECO:0000256" key="2">
    <source>
        <dbReference type="ARBA" id="ARBA00023125"/>
    </source>
</evidence>
<feature type="domain" description="HTH araC/xylS-type" evidence="4">
    <location>
        <begin position="160"/>
        <end position="265"/>
    </location>
</feature>
<organism evidence="5 6">
    <name type="scientific">Paenibacillus gyeongsangnamensis</name>
    <dbReference type="NCBI Taxonomy" id="3388067"/>
    <lineage>
        <taxon>Bacteria</taxon>
        <taxon>Bacillati</taxon>
        <taxon>Bacillota</taxon>
        <taxon>Bacilli</taxon>
        <taxon>Bacillales</taxon>
        <taxon>Paenibacillaceae</taxon>
        <taxon>Paenibacillus</taxon>
    </lineage>
</organism>
<dbReference type="SUPFAM" id="SSF46689">
    <property type="entry name" value="Homeodomain-like"/>
    <property type="match status" value="1"/>
</dbReference>
<name>A0ABT4QAW5_9BACL</name>
<dbReference type="Proteomes" id="UP001527882">
    <property type="component" value="Unassembled WGS sequence"/>
</dbReference>
<dbReference type="RefSeq" id="WP_269882502.1">
    <property type="nucleotide sequence ID" value="NZ_JAQAGZ010000010.1"/>
</dbReference>
<accession>A0ABT4QAW5</accession>
<dbReference type="PANTHER" id="PTHR46796:SF15">
    <property type="entry name" value="BLL1074 PROTEIN"/>
    <property type="match status" value="1"/>
</dbReference>
<evidence type="ECO:0000259" key="4">
    <source>
        <dbReference type="PROSITE" id="PS01124"/>
    </source>
</evidence>
<dbReference type="Pfam" id="PF12833">
    <property type="entry name" value="HTH_18"/>
    <property type="match status" value="1"/>
</dbReference>
<dbReference type="InterPro" id="IPR046532">
    <property type="entry name" value="DUF6597"/>
</dbReference>
<dbReference type="PROSITE" id="PS01124">
    <property type="entry name" value="HTH_ARAC_FAMILY_2"/>
    <property type="match status" value="1"/>
</dbReference>
<dbReference type="InterPro" id="IPR018060">
    <property type="entry name" value="HTH_AraC"/>
</dbReference>
<evidence type="ECO:0000256" key="3">
    <source>
        <dbReference type="ARBA" id="ARBA00023163"/>
    </source>
</evidence>